<dbReference type="GO" id="GO:0005829">
    <property type="term" value="C:cytosol"/>
    <property type="evidence" value="ECO:0007669"/>
    <property type="project" value="TreeGrafter"/>
</dbReference>
<dbReference type="AlphaFoldDB" id="A0A5A5TKA1"/>
<organism evidence="1 2">
    <name type="scientific">Dictyobacter arantiisoli</name>
    <dbReference type="NCBI Taxonomy" id="2014874"/>
    <lineage>
        <taxon>Bacteria</taxon>
        <taxon>Bacillati</taxon>
        <taxon>Chloroflexota</taxon>
        <taxon>Ktedonobacteria</taxon>
        <taxon>Ktedonobacterales</taxon>
        <taxon>Dictyobacteraceae</taxon>
        <taxon>Dictyobacter</taxon>
    </lineage>
</organism>
<evidence type="ECO:0000313" key="1">
    <source>
        <dbReference type="EMBL" id="GCF11658.1"/>
    </source>
</evidence>
<dbReference type="Pfam" id="PF02082">
    <property type="entry name" value="Rrf2"/>
    <property type="match status" value="1"/>
</dbReference>
<reference evidence="1 2" key="1">
    <citation type="submission" date="2019-01" db="EMBL/GenBank/DDBJ databases">
        <title>Draft genome sequence of Dictyobacter sp. Uno17.</title>
        <authorList>
            <person name="Wang C.M."/>
            <person name="Zheng Y."/>
            <person name="Sakai Y."/>
            <person name="Abe K."/>
            <person name="Yokota A."/>
            <person name="Yabe S."/>
        </authorList>
    </citation>
    <scope>NUCLEOTIDE SEQUENCE [LARGE SCALE GENOMIC DNA]</scope>
    <source>
        <strain evidence="1 2">Uno17</strain>
    </source>
</reference>
<protein>
    <submittedName>
        <fullName evidence="1">Rrf2 family transcriptional regulator</fullName>
    </submittedName>
</protein>
<dbReference type="SUPFAM" id="SSF46785">
    <property type="entry name" value="Winged helix' DNA-binding domain"/>
    <property type="match status" value="1"/>
</dbReference>
<accession>A0A5A5TKA1</accession>
<proteinExistence type="predicted"/>
<dbReference type="GO" id="GO:0003700">
    <property type="term" value="F:DNA-binding transcription factor activity"/>
    <property type="evidence" value="ECO:0007669"/>
    <property type="project" value="TreeGrafter"/>
</dbReference>
<dbReference type="InterPro" id="IPR036390">
    <property type="entry name" value="WH_DNA-bd_sf"/>
</dbReference>
<dbReference type="Proteomes" id="UP000322530">
    <property type="component" value="Unassembled WGS sequence"/>
</dbReference>
<dbReference type="PANTHER" id="PTHR33221:SF9">
    <property type="entry name" value="RRF2 FAMILY PROTEIN"/>
    <property type="match status" value="1"/>
</dbReference>
<gene>
    <name evidence="1" type="ORF">KDI_52220</name>
</gene>
<dbReference type="InterPro" id="IPR000944">
    <property type="entry name" value="Tscrpt_reg_Rrf2"/>
</dbReference>
<dbReference type="PANTHER" id="PTHR33221">
    <property type="entry name" value="WINGED HELIX-TURN-HELIX TRANSCRIPTIONAL REGULATOR, RRF2 FAMILY"/>
    <property type="match status" value="1"/>
</dbReference>
<comment type="caution">
    <text evidence="1">The sequence shown here is derived from an EMBL/GenBank/DDBJ whole genome shotgun (WGS) entry which is preliminary data.</text>
</comment>
<dbReference type="NCBIfam" id="TIGR00738">
    <property type="entry name" value="rrf2_super"/>
    <property type="match status" value="1"/>
</dbReference>
<keyword evidence="2" id="KW-1185">Reference proteome</keyword>
<evidence type="ECO:0000313" key="2">
    <source>
        <dbReference type="Proteomes" id="UP000322530"/>
    </source>
</evidence>
<dbReference type="RefSeq" id="WP_149404473.1">
    <property type="nucleotide sequence ID" value="NZ_BIXY01000131.1"/>
</dbReference>
<sequence>MKYSKATNYALHTMLYFMMAPAGKTIGVQPLAELQEISPTYLSKILTKLVKAGMIESTPGVNGGYTLLVPKEDVSFLRVIQAIEGNASLLHCDLGHVSAGCLIQETMAAAEQSMEQYLQEKKLVDLLQNFDQEHPQEHVARIMAAFH</sequence>
<dbReference type="PROSITE" id="PS51197">
    <property type="entry name" value="HTH_RRF2_2"/>
    <property type="match status" value="1"/>
</dbReference>
<name>A0A5A5TKA1_9CHLR</name>
<dbReference type="Gene3D" id="1.10.10.10">
    <property type="entry name" value="Winged helix-like DNA-binding domain superfamily/Winged helix DNA-binding domain"/>
    <property type="match status" value="1"/>
</dbReference>
<dbReference type="OrthoDB" id="9808360at2"/>
<dbReference type="EMBL" id="BIXY01000131">
    <property type="protein sequence ID" value="GCF11658.1"/>
    <property type="molecule type" value="Genomic_DNA"/>
</dbReference>
<dbReference type="InterPro" id="IPR036388">
    <property type="entry name" value="WH-like_DNA-bd_sf"/>
</dbReference>